<dbReference type="AlphaFoldDB" id="A0A6N8J8I9"/>
<dbReference type="EMBL" id="WRXO01000003">
    <property type="protein sequence ID" value="MVT41595.1"/>
    <property type="molecule type" value="Genomic_DNA"/>
</dbReference>
<name>A0A6N8J8I9_9BACT</name>
<dbReference type="PROSITE" id="PS01124">
    <property type="entry name" value="HTH_ARAC_FAMILY_2"/>
    <property type="match status" value="1"/>
</dbReference>
<dbReference type="GO" id="GO:0003700">
    <property type="term" value="F:DNA-binding transcription factor activity"/>
    <property type="evidence" value="ECO:0007669"/>
    <property type="project" value="InterPro"/>
</dbReference>
<evidence type="ECO:0000256" key="3">
    <source>
        <dbReference type="ARBA" id="ARBA00023163"/>
    </source>
</evidence>
<dbReference type="Pfam" id="PF12833">
    <property type="entry name" value="HTH_18"/>
    <property type="match status" value="1"/>
</dbReference>
<keyword evidence="3" id="KW-0804">Transcription</keyword>
<dbReference type="PANTHER" id="PTHR43280:SF32">
    <property type="entry name" value="TRANSCRIPTIONAL REGULATORY PROTEIN"/>
    <property type="match status" value="1"/>
</dbReference>
<evidence type="ECO:0000259" key="4">
    <source>
        <dbReference type="PROSITE" id="PS01124"/>
    </source>
</evidence>
<dbReference type="OrthoDB" id="644686at2"/>
<dbReference type="InterPro" id="IPR009057">
    <property type="entry name" value="Homeodomain-like_sf"/>
</dbReference>
<proteinExistence type="predicted"/>
<dbReference type="PANTHER" id="PTHR43280">
    <property type="entry name" value="ARAC-FAMILY TRANSCRIPTIONAL REGULATOR"/>
    <property type="match status" value="1"/>
</dbReference>
<dbReference type="SMART" id="SM00342">
    <property type="entry name" value="HTH_ARAC"/>
    <property type="match status" value="1"/>
</dbReference>
<protein>
    <submittedName>
        <fullName evidence="5">Helix-turn-helix domain-containing protein</fullName>
    </submittedName>
</protein>
<feature type="domain" description="HTH araC/xylS-type" evidence="4">
    <location>
        <begin position="195"/>
        <end position="300"/>
    </location>
</feature>
<dbReference type="InterPro" id="IPR018060">
    <property type="entry name" value="HTH_AraC"/>
</dbReference>
<keyword evidence="6" id="KW-1185">Reference proteome</keyword>
<accession>A0A6N8J8I9</accession>
<organism evidence="5 6">
    <name type="scientific">Chitinophaga oryziterrae</name>
    <dbReference type="NCBI Taxonomy" id="1031224"/>
    <lineage>
        <taxon>Bacteria</taxon>
        <taxon>Pseudomonadati</taxon>
        <taxon>Bacteroidota</taxon>
        <taxon>Chitinophagia</taxon>
        <taxon>Chitinophagales</taxon>
        <taxon>Chitinophagaceae</taxon>
        <taxon>Chitinophaga</taxon>
    </lineage>
</organism>
<evidence type="ECO:0000256" key="1">
    <source>
        <dbReference type="ARBA" id="ARBA00023015"/>
    </source>
</evidence>
<evidence type="ECO:0000313" key="6">
    <source>
        <dbReference type="Proteomes" id="UP000468388"/>
    </source>
</evidence>
<sequence>MRHFKTISEFHEYRGLPHPNHPLFSVIDISTPMQMQEEEPVNMTMDFYSIAVKRMSNVKVKYGQQYLDFNEGVMSFMAPRQVFSISINDETIETQRSGWVIYIHPDFLWNTPLAKVIKQYDFWDYSLREALFLSAKEETTIYNIIENIIQEYYNNIDKFSKKIIIAQIESLLTYAERFYNRQFITREKTNHQLVGKLAELLDQYFNTHELIAKGLPTVQYIADQLHLSPKYLSTLLSTVTGQSTQQHIHEKLIEVAKEKLSTTSFSVAEVAYQLGFEHAQSFNRLFKTKTNLSPLEFRASFNTN</sequence>
<keyword evidence="1" id="KW-0805">Transcription regulation</keyword>
<evidence type="ECO:0000256" key="2">
    <source>
        <dbReference type="ARBA" id="ARBA00023125"/>
    </source>
</evidence>
<dbReference type="SUPFAM" id="SSF46689">
    <property type="entry name" value="Homeodomain-like"/>
    <property type="match status" value="1"/>
</dbReference>
<comment type="caution">
    <text evidence="5">The sequence shown here is derived from an EMBL/GenBank/DDBJ whole genome shotgun (WGS) entry which is preliminary data.</text>
</comment>
<dbReference type="GO" id="GO:0043565">
    <property type="term" value="F:sequence-specific DNA binding"/>
    <property type="evidence" value="ECO:0007669"/>
    <property type="project" value="InterPro"/>
</dbReference>
<keyword evidence="2" id="KW-0238">DNA-binding</keyword>
<evidence type="ECO:0000313" key="5">
    <source>
        <dbReference type="EMBL" id="MVT41595.1"/>
    </source>
</evidence>
<dbReference type="Gene3D" id="1.10.10.60">
    <property type="entry name" value="Homeodomain-like"/>
    <property type="match status" value="1"/>
</dbReference>
<reference evidence="5 6" key="1">
    <citation type="submission" date="2019-12" db="EMBL/GenBank/DDBJ databases">
        <title>The draft genomic sequence of strain Chitinophaga oryziterrae JCM 16595.</title>
        <authorList>
            <person name="Zhang X."/>
        </authorList>
    </citation>
    <scope>NUCLEOTIDE SEQUENCE [LARGE SCALE GENOMIC DNA]</scope>
    <source>
        <strain evidence="5 6">JCM 16595</strain>
    </source>
</reference>
<dbReference type="RefSeq" id="WP_157300233.1">
    <property type="nucleotide sequence ID" value="NZ_BAAAZB010000006.1"/>
</dbReference>
<dbReference type="Proteomes" id="UP000468388">
    <property type="component" value="Unassembled WGS sequence"/>
</dbReference>
<gene>
    <name evidence="5" type="ORF">GO495_13465</name>
</gene>